<dbReference type="EMBL" id="JASZZN010000012">
    <property type="protein sequence ID" value="MDM4017173.1"/>
    <property type="molecule type" value="Genomic_DNA"/>
</dbReference>
<keyword evidence="2" id="KW-1133">Transmembrane helix</keyword>
<gene>
    <name evidence="3" type="ORF">QTN89_17135</name>
</gene>
<protein>
    <submittedName>
        <fullName evidence="3">Uncharacterized protein</fullName>
    </submittedName>
</protein>
<name>A0ABT7PKZ9_9BACT</name>
<sequence>MTRVRWIFSLSLVACLSAPVAVWACKIPVFRYALERWPADDYQLVAIVDGDLTGAPKKAFEELQQLENSKANVATEVIDLSTLSEAELWSLEGIDDTGEVPMLQVFYPGQKKLCWKGPLTVQNVRRWIHSPLRTEIVNDLSEGVSVVWLLVEGDDTDENLRLKRRLDETLRRAESSVTLPDGVIRRKDASKALAEVPGASMDDVLRCDIPLLVKFNSRVLAKDDPNEIAFNAMIAGIAREQHPPFFVPIFGRGRMIEPLPAAQLDDDAILKACHYLFGECSCSVKALNPGIDILLAADWIETLGDHVVVSDPIENTEPQLITIPPGKTPTKSDETVTSEPSQTHSHGQVQSVRQENKIADRRTSGTHWWVVSGGFVATIAIAFSLSLWKRQ</sequence>
<keyword evidence="2" id="KW-0812">Transmembrane</keyword>
<evidence type="ECO:0000313" key="3">
    <source>
        <dbReference type="EMBL" id="MDM4017173.1"/>
    </source>
</evidence>
<feature type="compositionally biased region" description="Polar residues" evidence="1">
    <location>
        <begin position="335"/>
        <end position="353"/>
    </location>
</feature>
<keyword evidence="2" id="KW-0472">Membrane</keyword>
<accession>A0ABT7PKZ9</accession>
<reference evidence="3 4" key="1">
    <citation type="submission" date="2023-06" db="EMBL/GenBank/DDBJ databases">
        <title>Roseiconus lacunae JC819 isolated from Gulf of Mannar region, Tamil Nadu.</title>
        <authorList>
            <person name="Pk S."/>
            <person name="Ch S."/>
            <person name="Ch V.R."/>
        </authorList>
    </citation>
    <scope>NUCLEOTIDE SEQUENCE [LARGE SCALE GENOMIC DNA]</scope>
    <source>
        <strain evidence="3 4">JC819</strain>
    </source>
</reference>
<feature type="transmembrane region" description="Helical" evidence="2">
    <location>
        <begin position="368"/>
        <end position="388"/>
    </location>
</feature>
<evidence type="ECO:0000256" key="1">
    <source>
        <dbReference type="SAM" id="MobiDB-lite"/>
    </source>
</evidence>
<keyword evidence="4" id="KW-1185">Reference proteome</keyword>
<proteinExistence type="predicted"/>
<organism evidence="3 4">
    <name type="scientific">Roseiconus lacunae</name>
    <dbReference type="NCBI Taxonomy" id="2605694"/>
    <lineage>
        <taxon>Bacteria</taxon>
        <taxon>Pseudomonadati</taxon>
        <taxon>Planctomycetota</taxon>
        <taxon>Planctomycetia</taxon>
        <taxon>Pirellulales</taxon>
        <taxon>Pirellulaceae</taxon>
        <taxon>Roseiconus</taxon>
    </lineage>
</organism>
<dbReference type="Proteomes" id="UP001239462">
    <property type="component" value="Unassembled WGS sequence"/>
</dbReference>
<dbReference type="RefSeq" id="WP_289164642.1">
    <property type="nucleotide sequence ID" value="NZ_JASZZN010000012.1"/>
</dbReference>
<evidence type="ECO:0000313" key="4">
    <source>
        <dbReference type="Proteomes" id="UP001239462"/>
    </source>
</evidence>
<feature type="region of interest" description="Disordered" evidence="1">
    <location>
        <begin position="318"/>
        <end position="355"/>
    </location>
</feature>
<evidence type="ECO:0000256" key="2">
    <source>
        <dbReference type="SAM" id="Phobius"/>
    </source>
</evidence>
<comment type="caution">
    <text evidence="3">The sequence shown here is derived from an EMBL/GenBank/DDBJ whole genome shotgun (WGS) entry which is preliminary data.</text>
</comment>